<dbReference type="PANTHER" id="PTHR37946">
    <property type="entry name" value="SLL1969 PROTEIN"/>
    <property type="match status" value="1"/>
</dbReference>
<comment type="caution">
    <text evidence="1">The sequence shown here is derived from an EMBL/GenBank/DDBJ whole genome shotgun (WGS) entry which is preliminary data.</text>
</comment>
<dbReference type="EMBL" id="JAWDIU010000001">
    <property type="protein sequence ID" value="MDU0325699.1"/>
    <property type="molecule type" value="Genomic_DNA"/>
</dbReference>
<dbReference type="PANTHER" id="PTHR37946:SF1">
    <property type="entry name" value="SLL1969 PROTEIN"/>
    <property type="match status" value="1"/>
</dbReference>
<dbReference type="InterPro" id="IPR029058">
    <property type="entry name" value="AB_hydrolase_fold"/>
</dbReference>
<dbReference type="RefSeq" id="WP_144829600.1">
    <property type="nucleotide sequence ID" value="NZ_JAWDIU010000001.1"/>
</dbReference>
<proteinExistence type="predicted"/>
<dbReference type="GO" id="GO:0016787">
    <property type="term" value="F:hydrolase activity"/>
    <property type="evidence" value="ECO:0007669"/>
    <property type="project" value="UniProtKB-KW"/>
</dbReference>
<gene>
    <name evidence="1" type="ORF">RWH43_02905</name>
</gene>
<reference evidence="1 2" key="1">
    <citation type="submission" date="2023-09" db="EMBL/GenBank/DDBJ databases">
        <title>Microbacterium fusihabitans sp. nov., Microbacterium phycihabitans sp. nov., and Microbacterium cervinum sp. nov., isolated from dried seaweeds of beach.</title>
        <authorList>
            <person name="Lee S.D."/>
        </authorList>
    </citation>
    <scope>NUCLEOTIDE SEQUENCE [LARGE SCALE GENOMIC DNA]</scope>
    <source>
        <strain evidence="1 2">KSW2-21</strain>
    </source>
</reference>
<keyword evidence="2" id="KW-1185">Reference proteome</keyword>
<evidence type="ECO:0000313" key="2">
    <source>
        <dbReference type="Proteomes" id="UP001256673"/>
    </source>
</evidence>
<dbReference type="Gene3D" id="3.40.50.1820">
    <property type="entry name" value="alpha/beta hydrolase"/>
    <property type="match status" value="1"/>
</dbReference>
<dbReference type="SUPFAM" id="SSF53474">
    <property type="entry name" value="alpha/beta-Hydrolases"/>
    <property type="match status" value="1"/>
</dbReference>
<keyword evidence="1" id="KW-0378">Hydrolase</keyword>
<protein>
    <submittedName>
        <fullName evidence="1">Alpha/beta hydrolase</fullName>
    </submittedName>
</protein>
<evidence type="ECO:0000313" key="1">
    <source>
        <dbReference type="EMBL" id="MDU0325699.1"/>
    </source>
</evidence>
<organism evidence="1 2">
    <name type="scientific">Microbacterium algihabitans</name>
    <dbReference type="NCBI Taxonomy" id="3075992"/>
    <lineage>
        <taxon>Bacteria</taxon>
        <taxon>Bacillati</taxon>
        <taxon>Actinomycetota</taxon>
        <taxon>Actinomycetes</taxon>
        <taxon>Micrococcales</taxon>
        <taxon>Microbacteriaceae</taxon>
        <taxon>Microbacterium</taxon>
    </lineage>
</organism>
<name>A0ABU3RSA4_9MICO</name>
<sequence length="235" mass="25443">MSTDAVPPRDSRTPGVRARNLRWWVRDYGYALAAQRRAAFGRSLPEGLTSGTGTPIVLLPGIYETWRFLEPLARVLHDRGHPVHAVTELGDNRRPIAEQARRLGSLLETRGLDDVVLVAHSKGGLIGKHLMAFSPLGDRVRAMVAVATPFGGSRYSRVMPTPSLRAFASGDATMRALSAAVEANARIVSIYGVFDPHIPEGSELAGARNVPLSTGGHFRVLADPRVVEEVVRVAE</sequence>
<dbReference type="Proteomes" id="UP001256673">
    <property type="component" value="Unassembled WGS sequence"/>
</dbReference>
<accession>A0ABU3RSA4</accession>